<dbReference type="InterPro" id="IPR037119">
    <property type="entry name" value="Haem_oxidase_HugZ-like_sf"/>
</dbReference>
<comment type="caution">
    <text evidence="2">The sequence shown here is derived from an EMBL/GenBank/DDBJ whole genome shotgun (WGS) entry which is preliminary data.</text>
</comment>
<feature type="domain" description="CREG-like beta-barrel" evidence="1">
    <location>
        <begin position="152"/>
        <end position="296"/>
    </location>
</feature>
<dbReference type="Pfam" id="PF24681">
    <property type="entry name" value="Kelch_KLHDC2_KLHL20_DRC7"/>
    <property type="match status" value="1"/>
</dbReference>
<dbReference type="Gene3D" id="2.30.110.10">
    <property type="entry name" value="Electron Transport, Fmn-binding Protein, Chain A"/>
    <property type="match status" value="1"/>
</dbReference>
<accession>A0AAW2LKP8</accession>
<dbReference type="PANTHER" id="PTHR46175:SF4">
    <property type="entry name" value="BACTERIOOPSIN TRANSCRIPTIONAL ACTIVATOR"/>
    <property type="match status" value="1"/>
</dbReference>
<dbReference type="EMBL" id="JACGWK010000013">
    <property type="protein sequence ID" value="KAL0319533.1"/>
    <property type="molecule type" value="Genomic_DNA"/>
</dbReference>
<dbReference type="InterPro" id="IPR055343">
    <property type="entry name" value="CREG_beta-barrel"/>
</dbReference>
<dbReference type="SUPFAM" id="SSF50475">
    <property type="entry name" value="FMN-binding split barrel"/>
    <property type="match status" value="1"/>
</dbReference>
<dbReference type="Pfam" id="PF13883">
    <property type="entry name" value="CREG_beta-barrel"/>
    <property type="match status" value="1"/>
</dbReference>
<dbReference type="SUPFAM" id="SSF117281">
    <property type="entry name" value="Kelch motif"/>
    <property type="match status" value="1"/>
</dbReference>
<reference evidence="2" key="1">
    <citation type="submission" date="2020-06" db="EMBL/GenBank/DDBJ databases">
        <authorList>
            <person name="Li T."/>
            <person name="Hu X."/>
            <person name="Zhang T."/>
            <person name="Song X."/>
            <person name="Zhang H."/>
            <person name="Dai N."/>
            <person name="Sheng W."/>
            <person name="Hou X."/>
            <person name="Wei L."/>
        </authorList>
    </citation>
    <scope>NUCLEOTIDE SEQUENCE</scope>
    <source>
        <strain evidence="2">G01</strain>
        <tissue evidence="2">Leaf</tissue>
    </source>
</reference>
<dbReference type="InterPro" id="IPR012349">
    <property type="entry name" value="Split_barrel_FMN-bd"/>
</dbReference>
<dbReference type="Gene3D" id="3.20.180.10">
    <property type="entry name" value="PNP-oxidase-like"/>
    <property type="match status" value="1"/>
</dbReference>
<reference evidence="2" key="2">
    <citation type="journal article" date="2024" name="Plant">
        <title>Genomic evolution and insights into agronomic trait innovations of Sesamum species.</title>
        <authorList>
            <person name="Miao H."/>
            <person name="Wang L."/>
            <person name="Qu L."/>
            <person name="Liu H."/>
            <person name="Sun Y."/>
            <person name="Le M."/>
            <person name="Wang Q."/>
            <person name="Wei S."/>
            <person name="Zheng Y."/>
            <person name="Lin W."/>
            <person name="Duan Y."/>
            <person name="Cao H."/>
            <person name="Xiong S."/>
            <person name="Wang X."/>
            <person name="Wei L."/>
            <person name="Li C."/>
            <person name="Ma Q."/>
            <person name="Ju M."/>
            <person name="Zhao R."/>
            <person name="Li G."/>
            <person name="Mu C."/>
            <person name="Tian Q."/>
            <person name="Mei H."/>
            <person name="Zhang T."/>
            <person name="Gao T."/>
            <person name="Zhang H."/>
        </authorList>
    </citation>
    <scope>NUCLEOTIDE SEQUENCE</scope>
    <source>
        <strain evidence="2">G01</strain>
    </source>
</reference>
<protein>
    <submittedName>
        <fullName evidence="2">F-box/kelch-repeat protein</fullName>
    </submittedName>
</protein>
<dbReference type="Gene3D" id="2.120.10.80">
    <property type="entry name" value="Kelch-type beta propeller"/>
    <property type="match status" value="2"/>
</dbReference>
<dbReference type="PANTHER" id="PTHR46175">
    <property type="entry name" value="BACTERIOOPSIN TRANSCRIPTIONAL ACTIVATOR"/>
    <property type="match status" value="1"/>
</dbReference>
<evidence type="ECO:0000313" key="2">
    <source>
        <dbReference type="EMBL" id="KAL0319533.1"/>
    </source>
</evidence>
<sequence>MEALSGSAFHIQRFSDSSAFAIPHAKSTANHSFALRITPTFAKTSSLRCASRVSALAPQVPGEADDEEDARFNNDNGVLSLVSDENLSVPEGNSDLKQSSEKDVDLATPPLVVSYGSATGGGTRAGLFRTPISGGVQSATSAHGLPRPALAVRNLMEQARFAHLCTVMSRMHHRREGYPFGSLVDFAPDPMGHPIFSFSPLAIHTRNLLADPRCTLVVQIPGWSGLSNARVTIFGDVYPLPEDQQEWAHKQYIAKHQQGPSQQWGNFYYFRMQNISDIYFIGGFGTVAWVDVKEYEALQPDKIAVDGGEQNLKELNATFSKPLRELLSKEAEVDDAALISIDSRGVDIRVRQGAQFNVQRISFEEGLSVETVEEAKKALWKLLDRGRILSGNLSAGGTGDNPQLTLSRSNHPWMKLYQQVYQLDSLFCHRLLAEIPDGDEMLPSPRASHSLNLVSGCLVLFGGGCEGGRHLDDTWVAYIGNDFRRTLKWKKTNSGIPSGRFGHCCVVIGNSLVLFGGINDHGVRKNDTWIGQVTIHGRRGITLSWRLLDVGSIAPPPRGAHAGCCIDNKKMLIHGGIGPSGVRLGDTWVLDLSNDLSTGTWKEIVTQPSPPSRSGHTLTHIGGAQTILFGGRGIGYDVLNDVWLLDASEGHWRWGQLLFELRSIPQGFSLPRVGHSANLIIGRRLLIYGGEDSNRHRKDDFWVLDISSITSVAMEPRNLHRNRGFRKMWRRLEAKAEKPNCRSFHGACVDDSGRYLYVYGGMVDGLVQPADPSGLRFDGESFVLELVLQS</sequence>
<gene>
    <name evidence="2" type="ORF">Sangu_2109500</name>
</gene>
<dbReference type="AlphaFoldDB" id="A0AAW2LKP8"/>
<name>A0AAW2LKP8_9LAMI</name>
<evidence type="ECO:0000259" key="1">
    <source>
        <dbReference type="Pfam" id="PF13883"/>
    </source>
</evidence>
<dbReference type="InterPro" id="IPR015915">
    <property type="entry name" value="Kelch-typ_b-propeller"/>
</dbReference>
<dbReference type="FunFam" id="2.120.10.80:FF:000233">
    <property type="entry name" value="Uncharacterized protein"/>
    <property type="match status" value="1"/>
</dbReference>
<proteinExistence type="predicted"/>
<organism evidence="2">
    <name type="scientific">Sesamum angustifolium</name>
    <dbReference type="NCBI Taxonomy" id="2727405"/>
    <lineage>
        <taxon>Eukaryota</taxon>
        <taxon>Viridiplantae</taxon>
        <taxon>Streptophyta</taxon>
        <taxon>Embryophyta</taxon>
        <taxon>Tracheophyta</taxon>
        <taxon>Spermatophyta</taxon>
        <taxon>Magnoliopsida</taxon>
        <taxon>eudicotyledons</taxon>
        <taxon>Gunneridae</taxon>
        <taxon>Pentapetalae</taxon>
        <taxon>asterids</taxon>
        <taxon>lamiids</taxon>
        <taxon>Lamiales</taxon>
        <taxon>Pedaliaceae</taxon>
        <taxon>Sesamum</taxon>
    </lineage>
</organism>